<accession>A0A367W913</accession>
<dbReference type="EMBL" id="JPWF01000004">
    <property type="protein sequence ID" value="RCK37936.1"/>
    <property type="molecule type" value="Genomic_DNA"/>
</dbReference>
<dbReference type="Pfam" id="PF00535">
    <property type="entry name" value="Glycos_transf_2"/>
    <property type="match status" value="1"/>
</dbReference>
<comment type="caution">
    <text evidence="2">The sequence shown here is derived from an EMBL/GenBank/DDBJ whole genome shotgun (WGS) entry which is preliminary data.</text>
</comment>
<name>A0A367W913_9PROT</name>
<dbReference type="InterPro" id="IPR001173">
    <property type="entry name" value="Glyco_trans_2-like"/>
</dbReference>
<evidence type="ECO:0000313" key="3">
    <source>
        <dbReference type="Proteomes" id="UP000253226"/>
    </source>
</evidence>
<dbReference type="InterPro" id="IPR050834">
    <property type="entry name" value="Glycosyltransf_2"/>
</dbReference>
<reference evidence="2 3" key="1">
    <citation type="submission" date="2014-07" db="EMBL/GenBank/DDBJ databases">
        <title>Draft genome sequence of Thalassospira profundimaris 35.</title>
        <authorList>
            <person name="Lai Q."/>
            <person name="Shao Z."/>
        </authorList>
    </citation>
    <scope>NUCLEOTIDE SEQUENCE [LARGE SCALE GENOMIC DNA]</scope>
    <source>
        <strain evidence="2 3">35</strain>
    </source>
</reference>
<dbReference type="AlphaFoldDB" id="A0A367W913"/>
<proteinExistence type="predicted"/>
<protein>
    <recommendedName>
        <fullName evidence="1">Glycosyltransferase 2-like domain-containing protein</fullName>
    </recommendedName>
</protein>
<feature type="domain" description="Glycosyltransferase 2-like" evidence="1">
    <location>
        <begin position="6"/>
        <end position="122"/>
    </location>
</feature>
<dbReference type="RefSeq" id="WP_114101740.1">
    <property type="nucleotide sequence ID" value="NZ_JPWF01000004.1"/>
</dbReference>
<dbReference type="OrthoDB" id="5291101at2"/>
<sequence length="250" mass="27830">MSDAMTVITTVYNGQRFLSAYAENLVQTLRPQDRAILVDDGSDHQVSFSETLRNDQRFKLITANRIGRGAALNLAIENAQTDLIAVQDIDDQSLPNRLAIQAKFLGAHPGALVFANATSDAHRLGKSRPRRIAPSRLYLGNPLHHSSLAFHRNVWEQASGYATDLPCCIDLDFYLRASCKAGAALWQLGIPLIARNLDPSRRYFASIPSPAYHATLQTVLDHYRNKVPVSHWTVLAVMRRKLVHLKGPRA</sequence>
<dbReference type="InterPro" id="IPR029044">
    <property type="entry name" value="Nucleotide-diphossugar_trans"/>
</dbReference>
<dbReference type="Gene3D" id="3.90.550.10">
    <property type="entry name" value="Spore Coat Polysaccharide Biosynthesis Protein SpsA, Chain A"/>
    <property type="match status" value="1"/>
</dbReference>
<evidence type="ECO:0000313" key="2">
    <source>
        <dbReference type="EMBL" id="RCK37936.1"/>
    </source>
</evidence>
<dbReference type="PANTHER" id="PTHR43685">
    <property type="entry name" value="GLYCOSYLTRANSFERASE"/>
    <property type="match status" value="1"/>
</dbReference>
<dbReference type="PANTHER" id="PTHR43685:SF2">
    <property type="entry name" value="GLYCOSYLTRANSFERASE 2-LIKE DOMAIN-CONTAINING PROTEIN"/>
    <property type="match status" value="1"/>
</dbReference>
<gene>
    <name evidence="2" type="ORF">TH19_07915</name>
</gene>
<dbReference type="SUPFAM" id="SSF53448">
    <property type="entry name" value="Nucleotide-diphospho-sugar transferases"/>
    <property type="match status" value="1"/>
</dbReference>
<dbReference type="Proteomes" id="UP000253226">
    <property type="component" value="Unassembled WGS sequence"/>
</dbReference>
<evidence type="ECO:0000259" key="1">
    <source>
        <dbReference type="Pfam" id="PF00535"/>
    </source>
</evidence>
<organism evidence="2 3">
    <name type="scientific">Thalassospira profundimaris</name>
    <dbReference type="NCBI Taxonomy" id="502049"/>
    <lineage>
        <taxon>Bacteria</taxon>
        <taxon>Pseudomonadati</taxon>
        <taxon>Pseudomonadota</taxon>
        <taxon>Alphaproteobacteria</taxon>
        <taxon>Rhodospirillales</taxon>
        <taxon>Thalassospiraceae</taxon>
        <taxon>Thalassospira</taxon>
    </lineage>
</organism>